<dbReference type="CDD" id="cd19941">
    <property type="entry name" value="TIL"/>
    <property type="match status" value="1"/>
</dbReference>
<proteinExistence type="predicted"/>
<dbReference type="InterPro" id="IPR002919">
    <property type="entry name" value="TIL_dom"/>
</dbReference>
<feature type="signal peptide" evidence="3">
    <location>
        <begin position="1"/>
        <end position="36"/>
    </location>
</feature>
<dbReference type="PANTHER" id="PTHR23259:SF70">
    <property type="entry name" value="ACCESSORY GLAND PROTEIN ACP62F-RELATED"/>
    <property type="match status" value="1"/>
</dbReference>
<dbReference type="AlphaFoldDB" id="A0A8K0G6V5"/>
<dbReference type="GO" id="GO:0030414">
    <property type="term" value="F:peptidase inhibitor activity"/>
    <property type="evidence" value="ECO:0007669"/>
    <property type="project" value="UniProtKB-KW"/>
</dbReference>
<accession>A0A8K0G6V5</accession>
<name>A0A8K0G6V5_IGNLU</name>
<dbReference type="SUPFAM" id="SSF57567">
    <property type="entry name" value="Serine protease inhibitors"/>
    <property type="match status" value="1"/>
</dbReference>
<reference evidence="5" key="1">
    <citation type="submission" date="2019-08" db="EMBL/GenBank/DDBJ databases">
        <title>The genome of the North American firefly Photinus pyralis.</title>
        <authorList>
            <consortium name="Photinus pyralis genome working group"/>
            <person name="Fallon T.R."/>
            <person name="Sander Lower S.E."/>
            <person name="Weng J.-K."/>
        </authorList>
    </citation>
    <scope>NUCLEOTIDE SEQUENCE</scope>
    <source>
        <strain evidence="5">TRF0915ILg1</strain>
        <tissue evidence="5">Whole body</tissue>
    </source>
</reference>
<gene>
    <name evidence="5" type="ORF">ILUMI_12338</name>
</gene>
<sequence>MVFGISAVDYQKEQPAKMHFLLHIFAFCLLAAVTYGHPPRCGNNEVYSDCHPPVSCRLTCENYKKPPQACPLICVSGCACQSNFVRNSVGCCVRPSQCYKKYT</sequence>
<dbReference type="InterPro" id="IPR051368">
    <property type="entry name" value="SerProtInhib-TIL_Domain"/>
</dbReference>
<keyword evidence="3" id="KW-0732">Signal</keyword>
<evidence type="ECO:0000256" key="3">
    <source>
        <dbReference type="SAM" id="SignalP"/>
    </source>
</evidence>
<evidence type="ECO:0000256" key="1">
    <source>
        <dbReference type="ARBA" id="ARBA00022690"/>
    </source>
</evidence>
<evidence type="ECO:0000256" key="2">
    <source>
        <dbReference type="ARBA" id="ARBA00023157"/>
    </source>
</evidence>
<dbReference type="OrthoDB" id="6236007at2759"/>
<organism evidence="5 6">
    <name type="scientific">Ignelater luminosus</name>
    <name type="common">Cucubano</name>
    <name type="synonym">Pyrophorus luminosus</name>
    <dbReference type="NCBI Taxonomy" id="2038154"/>
    <lineage>
        <taxon>Eukaryota</taxon>
        <taxon>Metazoa</taxon>
        <taxon>Ecdysozoa</taxon>
        <taxon>Arthropoda</taxon>
        <taxon>Hexapoda</taxon>
        <taxon>Insecta</taxon>
        <taxon>Pterygota</taxon>
        <taxon>Neoptera</taxon>
        <taxon>Endopterygota</taxon>
        <taxon>Coleoptera</taxon>
        <taxon>Polyphaga</taxon>
        <taxon>Elateriformia</taxon>
        <taxon>Elateroidea</taxon>
        <taxon>Elateridae</taxon>
        <taxon>Agrypninae</taxon>
        <taxon>Pyrophorini</taxon>
        <taxon>Ignelater</taxon>
    </lineage>
</organism>
<feature type="chain" id="PRO_5035480732" description="TIL domain-containing protein" evidence="3">
    <location>
        <begin position="37"/>
        <end position="103"/>
    </location>
</feature>
<comment type="caution">
    <text evidence="5">The sequence shown here is derived from an EMBL/GenBank/DDBJ whole genome shotgun (WGS) entry which is preliminary data.</text>
</comment>
<dbReference type="EMBL" id="VTPC01007620">
    <property type="protein sequence ID" value="KAF2893835.1"/>
    <property type="molecule type" value="Genomic_DNA"/>
</dbReference>
<dbReference type="PANTHER" id="PTHR23259">
    <property type="entry name" value="RIDDLE"/>
    <property type="match status" value="1"/>
</dbReference>
<dbReference type="Pfam" id="PF01826">
    <property type="entry name" value="TIL"/>
    <property type="match status" value="1"/>
</dbReference>
<protein>
    <recommendedName>
        <fullName evidence="4">TIL domain-containing protein</fullName>
    </recommendedName>
</protein>
<evidence type="ECO:0000313" key="6">
    <source>
        <dbReference type="Proteomes" id="UP000801492"/>
    </source>
</evidence>
<keyword evidence="2" id="KW-1015">Disulfide bond</keyword>
<keyword evidence="1" id="KW-0646">Protease inhibitor</keyword>
<dbReference type="Gene3D" id="2.10.25.10">
    <property type="entry name" value="Laminin"/>
    <property type="match status" value="1"/>
</dbReference>
<evidence type="ECO:0000259" key="4">
    <source>
        <dbReference type="Pfam" id="PF01826"/>
    </source>
</evidence>
<feature type="domain" description="TIL" evidence="4">
    <location>
        <begin position="41"/>
        <end position="98"/>
    </location>
</feature>
<evidence type="ECO:0000313" key="5">
    <source>
        <dbReference type="EMBL" id="KAF2893835.1"/>
    </source>
</evidence>
<keyword evidence="6" id="KW-1185">Reference proteome</keyword>
<dbReference type="InterPro" id="IPR036084">
    <property type="entry name" value="Ser_inhib-like_sf"/>
</dbReference>
<dbReference type="Proteomes" id="UP000801492">
    <property type="component" value="Unassembled WGS sequence"/>
</dbReference>